<sequence length="300" mass="34374">MAHSPEAEMAHSEEAPRAPAPEGKEDHGSCSLIPGLPDNLTVTEILPRLPLWNVDHLRSVNSYWRDTVQSSLQHVLRIRASRGLTQLFLLLCKLPSYSDAIEVKRTQAGAQELELVILDIIHGAQIFLPKILMTGFSYFIHTQGCKIFVLTDMNEDLDFSETTVPYLHVFNLLNNQWRQCKIQNRSQCTMEFWEDSWYAADGYLFTVRKRYVNRLNIGGCSIETRSKCPEIDADSIEWEKMPLLTTERFGATIRVVDEKLYVLGGFFIQDEVFEEIFSGEVLELDGIAKEWSLVPELYPQ</sequence>
<protein>
    <recommendedName>
        <fullName evidence="4">F-box domain-containing protein</fullName>
    </recommendedName>
</protein>
<organism evidence="2 3">
    <name type="scientific">Ceratopteris richardii</name>
    <name type="common">Triangle waterfern</name>
    <dbReference type="NCBI Taxonomy" id="49495"/>
    <lineage>
        <taxon>Eukaryota</taxon>
        <taxon>Viridiplantae</taxon>
        <taxon>Streptophyta</taxon>
        <taxon>Embryophyta</taxon>
        <taxon>Tracheophyta</taxon>
        <taxon>Polypodiopsida</taxon>
        <taxon>Polypodiidae</taxon>
        <taxon>Polypodiales</taxon>
        <taxon>Pteridineae</taxon>
        <taxon>Pteridaceae</taxon>
        <taxon>Parkerioideae</taxon>
        <taxon>Ceratopteris</taxon>
    </lineage>
</organism>
<dbReference type="Proteomes" id="UP000825935">
    <property type="component" value="Chromosome 12"/>
</dbReference>
<reference evidence="2" key="1">
    <citation type="submission" date="2021-08" db="EMBL/GenBank/DDBJ databases">
        <title>WGS assembly of Ceratopteris richardii.</title>
        <authorList>
            <person name="Marchant D.B."/>
            <person name="Chen G."/>
            <person name="Jenkins J."/>
            <person name="Shu S."/>
            <person name="Leebens-Mack J."/>
            <person name="Grimwood J."/>
            <person name="Schmutz J."/>
            <person name="Soltis P."/>
            <person name="Soltis D."/>
            <person name="Chen Z.-H."/>
        </authorList>
    </citation>
    <scope>NUCLEOTIDE SEQUENCE</scope>
    <source>
        <strain evidence="2">Whitten #5841</strain>
        <tissue evidence="2">Leaf</tissue>
    </source>
</reference>
<dbReference type="GO" id="GO:0080037">
    <property type="term" value="P:negative regulation of cytokinin-activated signaling pathway"/>
    <property type="evidence" value="ECO:0007669"/>
    <property type="project" value="InterPro"/>
</dbReference>
<dbReference type="GO" id="GO:2000762">
    <property type="term" value="P:regulation of phenylpropanoid metabolic process"/>
    <property type="evidence" value="ECO:0007669"/>
    <property type="project" value="InterPro"/>
</dbReference>
<dbReference type="Gene3D" id="2.120.10.80">
    <property type="entry name" value="Kelch-type beta propeller"/>
    <property type="match status" value="1"/>
</dbReference>
<evidence type="ECO:0000313" key="3">
    <source>
        <dbReference type="Proteomes" id="UP000825935"/>
    </source>
</evidence>
<keyword evidence="3" id="KW-1185">Reference proteome</keyword>
<feature type="compositionally biased region" description="Basic and acidic residues" evidence="1">
    <location>
        <begin position="1"/>
        <end position="28"/>
    </location>
</feature>
<dbReference type="PANTHER" id="PTHR46407">
    <property type="entry name" value="OS02G0208700 PROTEIN"/>
    <property type="match status" value="1"/>
</dbReference>
<comment type="caution">
    <text evidence="2">The sequence shown here is derived from an EMBL/GenBank/DDBJ whole genome shotgun (WGS) entry which is preliminary data.</text>
</comment>
<dbReference type="SUPFAM" id="SSF117281">
    <property type="entry name" value="Kelch motif"/>
    <property type="match status" value="1"/>
</dbReference>
<evidence type="ECO:0000313" key="2">
    <source>
        <dbReference type="EMBL" id="KAH7423463.1"/>
    </source>
</evidence>
<name>A0A8T2TNU4_CERRI</name>
<dbReference type="InterPro" id="IPR044595">
    <property type="entry name" value="KMD1-4"/>
</dbReference>
<gene>
    <name evidence="2" type="ORF">KP509_12G056900</name>
</gene>
<evidence type="ECO:0008006" key="4">
    <source>
        <dbReference type="Google" id="ProtNLM"/>
    </source>
</evidence>
<feature type="region of interest" description="Disordered" evidence="1">
    <location>
        <begin position="1"/>
        <end position="30"/>
    </location>
</feature>
<proteinExistence type="predicted"/>
<dbReference type="EMBL" id="CM035417">
    <property type="protein sequence ID" value="KAH7423463.1"/>
    <property type="molecule type" value="Genomic_DNA"/>
</dbReference>
<dbReference type="PANTHER" id="PTHR46407:SF3">
    <property type="entry name" value="OS02G0208700 PROTEIN"/>
    <property type="match status" value="1"/>
</dbReference>
<evidence type="ECO:0000256" key="1">
    <source>
        <dbReference type="SAM" id="MobiDB-lite"/>
    </source>
</evidence>
<dbReference type="AlphaFoldDB" id="A0A8T2TNU4"/>
<accession>A0A8T2TNU4</accession>
<dbReference type="InterPro" id="IPR015915">
    <property type="entry name" value="Kelch-typ_b-propeller"/>
</dbReference>
<dbReference type="OrthoDB" id="581771at2759"/>